<dbReference type="EC" id="2.8.1.7" evidence="3"/>
<protein>
    <recommendedName>
        <fullName evidence="3">cysteine desulfurase</fullName>
        <ecNumber evidence="3">2.8.1.7</ecNumber>
    </recommendedName>
</protein>
<dbReference type="RefSeq" id="WP_067555374.1">
    <property type="nucleotide sequence ID" value="NZ_CP016895.1"/>
</dbReference>
<comment type="similarity">
    <text evidence="2">Belongs to the class-V pyridoxal-phosphate-dependent aminotransferase family. NifS/IscS subfamily.</text>
</comment>
<comment type="cofactor">
    <cofactor evidence="1 11">
        <name>pyridoxal 5'-phosphate</name>
        <dbReference type="ChEBI" id="CHEBI:597326"/>
    </cofactor>
</comment>
<feature type="domain" description="Aminotransferase class V" evidence="12">
    <location>
        <begin position="5"/>
        <end position="371"/>
    </location>
</feature>
<dbReference type="PIRSF" id="PIRSF005572">
    <property type="entry name" value="NifS"/>
    <property type="match status" value="1"/>
</dbReference>
<evidence type="ECO:0000256" key="8">
    <source>
        <dbReference type="ARBA" id="ARBA00023004"/>
    </source>
</evidence>
<dbReference type="OrthoDB" id="9808002at2"/>
<keyword evidence="5" id="KW-0001">2Fe-2S</keyword>
<sequence length="387" mass="41200">MKHLIYLDYAATTPVAEHTIAKMVACLGQDGHFANPAARSYFDGQRAAAQVEQARAEVAALIHAEPHQIIWTSGATESDNLAIKGIAQSYAKRGKHIISSQIEHKAVLDSCQALARQGYEITYLAPEAHTGLIHPEAVLQAMRPDTILVSLMLVNNELGTLTDIARIGQYTRERGICLHVDAAQAAGKVAIDVNALQVDLMSLSAHKLYGPKGIGALYVASSFRDELTAQIHGGGHEQGLRSGTLATHQIVGMGQACVDACADLSAEQQRLQVLRQQLLTGLQDYADIILNGDSDQHVANYLNITFLGTAAAAQIAAIRAIAAVSSGSACNSHLSSASHVLRAMGCSPEQAQHSIRFSLGRYSTAEHIEQVIAAVAAAQPDHGIQFI</sequence>
<reference evidence="13 14" key="1">
    <citation type="submission" date="2016-08" db="EMBL/GenBank/DDBJ databases">
        <authorList>
            <person name="Seilhamer J.J."/>
        </authorList>
    </citation>
    <scope>NUCLEOTIDE SEQUENCE [LARGE SCALE GENOMIC DNA]</scope>
    <source>
        <strain evidence="13 14">BRTC-1</strain>
    </source>
</reference>
<dbReference type="InterPro" id="IPR015421">
    <property type="entry name" value="PyrdxlP-dep_Trfase_major"/>
</dbReference>
<dbReference type="InterPro" id="IPR016454">
    <property type="entry name" value="Cysteine_dSase"/>
</dbReference>
<dbReference type="GO" id="GO:0051537">
    <property type="term" value="F:2 iron, 2 sulfur cluster binding"/>
    <property type="evidence" value="ECO:0007669"/>
    <property type="project" value="UniProtKB-KW"/>
</dbReference>
<keyword evidence="9" id="KW-0411">Iron-sulfur</keyword>
<dbReference type="InterPro" id="IPR020578">
    <property type="entry name" value="Aminotrans_V_PyrdxlP_BS"/>
</dbReference>
<accession>A0A1B2M0A6</accession>
<evidence type="ECO:0000313" key="13">
    <source>
        <dbReference type="EMBL" id="AOA58610.1"/>
    </source>
</evidence>
<dbReference type="GO" id="GO:0031071">
    <property type="term" value="F:cysteine desulfurase activity"/>
    <property type="evidence" value="ECO:0007669"/>
    <property type="project" value="UniProtKB-EC"/>
</dbReference>
<evidence type="ECO:0000256" key="2">
    <source>
        <dbReference type="ARBA" id="ARBA00006490"/>
    </source>
</evidence>
<dbReference type="AlphaFoldDB" id="A0A1B2M0A6"/>
<evidence type="ECO:0000256" key="4">
    <source>
        <dbReference type="ARBA" id="ARBA00022679"/>
    </source>
</evidence>
<dbReference type="FunFam" id="3.40.640.10:FF:000003">
    <property type="entry name" value="Cysteine desulfurase IscS"/>
    <property type="match status" value="1"/>
</dbReference>
<proteinExistence type="inferred from homology"/>
<keyword evidence="8" id="KW-0408">Iron</keyword>
<evidence type="ECO:0000256" key="6">
    <source>
        <dbReference type="ARBA" id="ARBA00022723"/>
    </source>
</evidence>
<dbReference type="GO" id="GO:0046872">
    <property type="term" value="F:metal ion binding"/>
    <property type="evidence" value="ECO:0007669"/>
    <property type="project" value="UniProtKB-KW"/>
</dbReference>
<evidence type="ECO:0000256" key="1">
    <source>
        <dbReference type="ARBA" id="ARBA00001933"/>
    </source>
</evidence>
<evidence type="ECO:0000256" key="7">
    <source>
        <dbReference type="ARBA" id="ARBA00022898"/>
    </source>
</evidence>
<evidence type="ECO:0000259" key="12">
    <source>
        <dbReference type="Pfam" id="PF00266"/>
    </source>
</evidence>
<evidence type="ECO:0000256" key="10">
    <source>
        <dbReference type="ARBA" id="ARBA00050776"/>
    </source>
</evidence>
<dbReference type="STRING" id="1789224.BFG52_09775"/>
<dbReference type="SUPFAM" id="SSF53383">
    <property type="entry name" value="PLP-dependent transferases"/>
    <property type="match status" value="1"/>
</dbReference>
<dbReference type="PANTHER" id="PTHR11601:SF34">
    <property type="entry name" value="CYSTEINE DESULFURASE"/>
    <property type="match status" value="1"/>
</dbReference>
<keyword evidence="4" id="KW-0808">Transferase</keyword>
<organism evidence="13 14">
    <name type="scientific">Acinetobacter larvae</name>
    <dbReference type="NCBI Taxonomy" id="1789224"/>
    <lineage>
        <taxon>Bacteria</taxon>
        <taxon>Pseudomonadati</taxon>
        <taxon>Pseudomonadota</taxon>
        <taxon>Gammaproteobacteria</taxon>
        <taxon>Moraxellales</taxon>
        <taxon>Moraxellaceae</taxon>
        <taxon>Acinetobacter</taxon>
    </lineage>
</organism>
<dbReference type="Pfam" id="PF00266">
    <property type="entry name" value="Aminotran_5"/>
    <property type="match status" value="1"/>
</dbReference>
<keyword evidence="6" id="KW-0479">Metal-binding</keyword>
<dbReference type="Proteomes" id="UP000093391">
    <property type="component" value="Chromosome"/>
</dbReference>
<dbReference type="EMBL" id="CP016895">
    <property type="protein sequence ID" value="AOA58610.1"/>
    <property type="molecule type" value="Genomic_DNA"/>
</dbReference>
<dbReference type="Gene3D" id="3.90.1150.10">
    <property type="entry name" value="Aspartate Aminotransferase, domain 1"/>
    <property type="match status" value="1"/>
</dbReference>
<evidence type="ECO:0000313" key="14">
    <source>
        <dbReference type="Proteomes" id="UP000093391"/>
    </source>
</evidence>
<dbReference type="InterPro" id="IPR000192">
    <property type="entry name" value="Aminotrans_V_dom"/>
</dbReference>
<evidence type="ECO:0000256" key="9">
    <source>
        <dbReference type="ARBA" id="ARBA00023014"/>
    </source>
</evidence>
<keyword evidence="7" id="KW-0663">Pyridoxal phosphate</keyword>
<dbReference type="Gene3D" id="3.40.640.10">
    <property type="entry name" value="Type I PLP-dependent aspartate aminotransferase-like (Major domain)"/>
    <property type="match status" value="1"/>
</dbReference>
<comment type="catalytic activity">
    <reaction evidence="10">
        <text>(sulfur carrier)-H + L-cysteine = (sulfur carrier)-SH + L-alanine</text>
        <dbReference type="Rhea" id="RHEA:43892"/>
        <dbReference type="Rhea" id="RHEA-COMP:14737"/>
        <dbReference type="Rhea" id="RHEA-COMP:14739"/>
        <dbReference type="ChEBI" id="CHEBI:29917"/>
        <dbReference type="ChEBI" id="CHEBI:35235"/>
        <dbReference type="ChEBI" id="CHEBI:57972"/>
        <dbReference type="ChEBI" id="CHEBI:64428"/>
        <dbReference type="EC" id="2.8.1.7"/>
    </reaction>
</comment>
<evidence type="ECO:0000256" key="3">
    <source>
        <dbReference type="ARBA" id="ARBA00012239"/>
    </source>
</evidence>
<evidence type="ECO:0000256" key="11">
    <source>
        <dbReference type="RuleBase" id="RU004504"/>
    </source>
</evidence>
<dbReference type="InterPro" id="IPR015422">
    <property type="entry name" value="PyrdxlP-dep_Trfase_small"/>
</dbReference>
<gene>
    <name evidence="13" type="ORF">BFG52_09775</name>
</gene>
<dbReference type="InterPro" id="IPR015424">
    <property type="entry name" value="PyrdxlP-dep_Trfase"/>
</dbReference>
<dbReference type="PROSITE" id="PS00595">
    <property type="entry name" value="AA_TRANSFER_CLASS_5"/>
    <property type="match status" value="1"/>
</dbReference>
<keyword evidence="14" id="KW-1185">Reference proteome</keyword>
<dbReference type="KEGG" id="ala:BFG52_09775"/>
<evidence type="ECO:0000256" key="5">
    <source>
        <dbReference type="ARBA" id="ARBA00022714"/>
    </source>
</evidence>
<name>A0A1B2M0A6_9GAMM</name>
<dbReference type="PANTHER" id="PTHR11601">
    <property type="entry name" value="CYSTEINE DESULFURYLASE FAMILY MEMBER"/>
    <property type="match status" value="1"/>
</dbReference>